<evidence type="ECO:0000313" key="1">
    <source>
        <dbReference type="EMBL" id="JAH48196.1"/>
    </source>
</evidence>
<accession>A0A0E9T3J5</accession>
<sequence>MEDGSSVENLEVSRQVLSGYVPRNSSNLIGWHFILQQDNDPKHIAFATEALISGEKVESFWTGQVSHLI</sequence>
<reference evidence="1" key="1">
    <citation type="submission" date="2014-11" db="EMBL/GenBank/DDBJ databases">
        <authorList>
            <person name="Amaro Gonzalez C."/>
        </authorList>
    </citation>
    <scope>NUCLEOTIDE SEQUENCE</scope>
</reference>
<dbReference type="EMBL" id="GBXM01060381">
    <property type="protein sequence ID" value="JAH48196.1"/>
    <property type="molecule type" value="Transcribed_RNA"/>
</dbReference>
<reference evidence="1" key="2">
    <citation type="journal article" date="2015" name="Fish Shellfish Immunol.">
        <title>Early steps in the European eel (Anguilla anguilla)-Vibrio vulnificus interaction in the gills: Role of the RtxA13 toxin.</title>
        <authorList>
            <person name="Callol A."/>
            <person name="Pajuelo D."/>
            <person name="Ebbesson L."/>
            <person name="Teles M."/>
            <person name="MacKenzie S."/>
            <person name="Amaro C."/>
        </authorList>
    </citation>
    <scope>NUCLEOTIDE SEQUENCE</scope>
</reference>
<name>A0A0E9T3J5_ANGAN</name>
<organism evidence="1">
    <name type="scientific">Anguilla anguilla</name>
    <name type="common">European freshwater eel</name>
    <name type="synonym">Muraena anguilla</name>
    <dbReference type="NCBI Taxonomy" id="7936"/>
    <lineage>
        <taxon>Eukaryota</taxon>
        <taxon>Metazoa</taxon>
        <taxon>Chordata</taxon>
        <taxon>Craniata</taxon>
        <taxon>Vertebrata</taxon>
        <taxon>Euteleostomi</taxon>
        <taxon>Actinopterygii</taxon>
        <taxon>Neopterygii</taxon>
        <taxon>Teleostei</taxon>
        <taxon>Anguilliformes</taxon>
        <taxon>Anguillidae</taxon>
        <taxon>Anguilla</taxon>
    </lineage>
</organism>
<proteinExistence type="predicted"/>
<protein>
    <submittedName>
        <fullName evidence="1">Uncharacterized protein</fullName>
    </submittedName>
</protein>
<dbReference type="AlphaFoldDB" id="A0A0E9T3J5"/>